<comment type="caution">
    <text evidence="2">The sequence shown here is derived from an EMBL/GenBank/DDBJ whole genome shotgun (WGS) entry which is preliminary data.</text>
</comment>
<name>A0ABV4VD14_9BACL</name>
<keyword evidence="3" id="KW-1185">Reference proteome</keyword>
<evidence type="ECO:0000313" key="3">
    <source>
        <dbReference type="Proteomes" id="UP001575622"/>
    </source>
</evidence>
<reference evidence="2 3" key="1">
    <citation type="submission" date="2024-09" db="EMBL/GenBank/DDBJ databases">
        <authorList>
            <person name="Makale K.P.P."/>
            <person name="Makhzoum A."/>
            <person name="Rantong G."/>
            <person name="Rahube T.O."/>
        </authorList>
    </citation>
    <scope>NUCLEOTIDE SEQUENCE [LARGE SCALE GENOMIC DNA]</scope>
    <source>
        <strain evidence="2 3">KM_D13</strain>
    </source>
</reference>
<dbReference type="InterPro" id="IPR000873">
    <property type="entry name" value="AMP-dep_synth/lig_dom"/>
</dbReference>
<dbReference type="RefSeq" id="WP_373957314.1">
    <property type="nucleotide sequence ID" value="NZ_JBHDLN010000055.1"/>
</dbReference>
<gene>
    <name evidence="2" type="ORF">ACEU3E_35940</name>
</gene>
<dbReference type="EMBL" id="JBHDLN010000055">
    <property type="protein sequence ID" value="MFB0847542.1"/>
    <property type="molecule type" value="Genomic_DNA"/>
</dbReference>
<dbReference type="SUPFAM" id="SSF56801">
    <property type="entry name" value="Acetyl-CoA synthetase-like"/>
    <property type="match status" value="1"/>
</dbReference>
<evidence type="ECO:0000259" key="1">
    <source>
        <dbReference type="Pfam" id="PF00501"/>
    </source>
</evidence>
<feature type="non-terminal residue" evidence="2">
    <location>
        <position position="1"/>
    </location>
</feature>
<dbReference type="Pfam" id="PF00501">
    <property type="entry name" value="AMP-binding"/>
    <property type="match status" value="1"/>
</dbReference>
<proteinExistence type="predicted"/>
<dbReference type="PANTHER" id="PTHR44394">
    <property type="entry name" value="BETA-ALANINE-ACTIVATING ENZYME"/>
    <property type="match status" value="1"/>
</dbReference>
<feature type="non-terminal residue" evidence="2">
    <location>
        <position position="130"/>
    </location>
</feature>
<dbReference type="Gene3D" id="3.40.50.980">
    <property type="match status" value="1"/>
</dbReference>
<evidence type="ECO:0000313" key="2">
    <source>
        <dbReference type="EMBL" id="MFB0847542.1"/>
    </source>
</evidence>
<feature type="domain" description="AMP-dependent synthetase/ligase" evidence="1">
    <location>
        <begin position="5"/>
        <end position="125"/>
    </location>
</feature>
<protein>
    <submittedName>
        <fullName evidence="2">AMP-binding protein</fullName>
    </submittedName>
</protein>
<dbReference type="Proteomes" id="UP001575622">
    <property type="component" value="Unassembled WGS sequence"/>
</dbReference>
<dbReference type="InterPro" id="IPR052091">
    <property type="entry name" value="Beta-ala_Activ/Resist"/>
</dbReference>
<dbReference type="PANTHER" id="PTHR44394:SF1">
    <property type="entry name" value="BETA-ALANINE-ACTIVATING ENZYME"/>
    <property type="match status" value="1"/>
</dbReference>
<accession>A0ABV4VD14</accession>
<organism evidence="2 3">
    <name type="scientific">Paenibacillus oleatilyticus</name>
    <dbReference type="NCBI Taxonomy" id="2594886"/>
    <lineage>
        <taxon>Bacteria</taxon>
        <taxon>Bacillati</taxon>
        <taxon>Bacillota</taxon>
        <taxon>Bacilli</taxon>
        <taxon>Bacillales</taxon>
        <taxon>Paenibacillaceae</taxon>
        <taxon>Paenibacillus</taxon>
    </lineage>
</organism>
<sequence>IMQKTAITFDVSVWELFWWAFVGSKVCLLSVGGEKNPAVILETIARQKITTMHFVPSMLHAFLEYVEQLPAAELGSKLTSLRYVFASGEALTVSQVARFHRYIAPVNGARIINLYGPTEATVDVSYFNCE</sequence>